<evidence type="ECO:0000313" key="2">
    <source>
        <dbReference type="Proteomes" id="UP000777438"/>
    </source>
</evidence>
<name>A0A9P9AQ79_9HYPO</name>
<proteinExistence type="predicted"/>
<reference evidence="1 2" key="1">
    <citation type="journal article" date="2021" name="Nat. Commun.">
        <title>Genetic determinants of endophytism in the Arabidopsis root mycobiome.</title>
        <authorList>
            <person name="Mesny F."/>
            <person name="Miyauchi S."/>
            <person name="Thiergart T."/>
            <person name="Pickel B."/>
            <person name="Atanasova L."/>
            <person name="Karlsson M."/>
            <person name="Huettel B."/>
            <person name="Barry K.W."/>
            <person name="Haridas S."/>
            <person name="Chen C."/>
            <person name="Bauer D."/>
            <person name="Andreopoulos W."/>
            <person name="Pangilinan J."/>
            <person name="LaButti K."/>
            <person name="Riley R."/>
            <person name="Lipzen A."/>
            <person name="Clum A."/>
            <person name="Drula E."/>
            <person name="Henrissat B."/>
            <person name="Kohler A."/>
            <person name="Grigoriev I.V."/>
            <person name="Martin F.M."/>
            <person name="Hacquard S."/>
        </authorList>
    </citation>
    <scope>NUCLEOTIDE SEQUENCE [LARGE SCALE GENOMIC DNA]</scope>
    <source>
        <strain evidence="1 2">MPI-CAGE-CH-0241</strain>
    </source>
</reference>
<accession>A0A9P9AQ79</accession>
<keyword evidence="2" id="KW-1185">Reference proteome</keyword>
<protein>
    <submittedName>
        <fullName evidence="1">Uncharacterized protein</fullName>
    </submittedName>
</protein>
<sequence length="130" mass="13967">MEGEAYQGQILPVLKSTTGEGKRAESLAGSVLKDVLQLATDCTFKTATAVQMEDLRRAIEDLANLEPENESDKRGGSQTYNGKGIVYAHYGHGHIQSTEGGDIVGRDKVVGTGIRPQKRKCLDTGDDSTD</sequence>
<dbReference type="AlphaFoldDB" id="A0A9P9AQ79"/>
<gene>
    <name evidence="1" type="ORF">B0T10DRAFT_460005</name>
</gene>
<evidence type="ECO:0000313" key="1">
    <source>
        <dbReference type="EMBL" id="KAH6889344.1"/>
    </source>
</evidence>
<organism evidence="1 2">
    <name type="scientific">Thelonectria olida</name>
    <dbReference type="NCBI Taxonomy" id="1576542"/>
    <lineage>
        <taxon>Eukaryota</taxon>
        <taxon>Fungi</taxon>
        <taxon>Dikarya</taxon>
        <taxon>Ascomycota</taxon>
        <taxon>Pezizomycotina</taxon>
        <taxon>Sordariomycetes</taxon>
        <taxon>Hypocreomycetidae</taxon>
        <taxon>Hypocreales</taxon>
        <taxon>Nectriaceae</taxon>
        <taxon>Thelonectria</taxon>
    </lineage>
</organism>
<comment type="caution">
    <text evidence="1">The sequence shown here is derived from an EMBL/GenBank/DDBJ whole genome shotgun (WGS) entry which is preliminary data.</text>
</comment>
<dbReference type="Proteomes" id="UP000777438">
    <property type="component" value="Unassembled WGS sequence"/>
</dbReference>
<dbReference type="EMBL" id="JAGPYM010000011">
    <property type="protein sequence ID" value="KAH6889344.1"/>
    <property type="molecule type" value="Genomic_DNA"/>
</dbReference>